<keyword evidence="2" id="KW-0808">Transferase</keyword>
<proteinExistence type="inferred from homology"/>
<protein>
    <recommendedName>
        <fullName evidence="4">Carbohydrate kinase PfkB domain-containing protein</fullName>
    </recommendedName>
</protein>
<sequence>MPSPADPGAPGVLVVAGDLVEDVVVWLAEPTRHATDTAARIVRSRGGSAANVAAFAAGAGAAARFVGCVGADAAGDGLARGLASAGVDVRLQRAGTTGTVVLLVDPDGERTMYPDRGAAAELHRPVDPSWLDGAGWLHVPAYGLEREPARSAVVGLADAAREAGAGVSLDASSTGLIDTLGLERFRALAARLAPDIAFANADEAALLGIGSASTGDHGTAPLAPLTVVKRGPDPAEVLRPGRPALHVPAAPVADVRDATGAGDAFAAGFLVAAMSGADPRAACVAGHALAASVLGSPGASVASA</sequence>
<organism evidence="5 6">
    <name type="scientific">Agromyces rhizosphaerae</name>
    <dbReference type="NCBI Taxonomy" id="88374"/>
    <lineage>
        <taxon>Bacteria</taxon>
        <taxon>Bacillati</taxon>
        <taxon>Actinomycetota</taxon>
        <taxon>Actinomycetes</taxon>
        <taxon>Micrococcales</taxon>
        <taxon>Microbacteriaceae</taxon>
        <taxon>Agromyces</taxon>
    </lineage>
</organism>
<gene>
    <name evidence="5" type="ORF">ARHIZOSPH14_03970</name>
</gene>
<keyword evidence="3" id="KW-0418">Kinase</keyword>
<dbReference type="PANTHER" id="PTHR43320">
    <property type="entry name" value="SUGAR KINASE"/>
    <property type="match status" value="1"/>
</dbReference>
<dbReference type="Gene3D" id="3.40.1190.20">
    <property type="match status" value="1"/>
</dbReference>
<name>A0A9W6CTL2_9MICO</name>
<feature type="domain" description="Carbohydrate kinase PfkB" evidence="4">
    <location>
        <begin position="33"/>
        <end position="300"/>
    </location>
</feature>
<evidence type="ECO:0000259" key="4">
    <source>
        <dbReference type="Pfam" id="PF00294"/>
    </source>
</evidence>
<dbReference type="SUPFAM" id="SSF53613">
    <property type="entry name" value="Ribokinase-like"/>
    <property type="match status" value="1"/>
</dbReference>
<dbReference type="RefSeq" id="WP_281882153.1">
    <property type="nucleotide sequence ID" value="NZ_BSDP01000001.1"/>
</dbReference>
<dbReference type="AlphaFoldDB" id="A0A9W6CTL2"/>
<dbReference type="InterPro" id="IPR052700">
    <property type="entry name" value="Carb_kinase_PfkB-like"/>
</dbReference>
<comment type="similarity">
    <text evidence="1">Belongs to the carbohydrate kinase PfkB family.</text>
</comment>
<keyword evidence="6" id="KW-1185">Reference proteome</keyword>
<dbReference type="InterPro" id="IPR029056">
    <property type="entry name" value="Ribokinase-like"/>
</dbReference>
<evidence type="ECO:0000256" key="2">
    <source>
        <dbReference type="ARBA" id="ARBA00022679"/>
    </source>
</evidence>
<dbReference type="PANTHER" id="PTHR43320:SF3">
    <property type="entry name" value="CARBOHYDRATE KINASE PFKB DOMAIN-CONTAINING PROTEIN"/>
    <property type="match status" value="1"/>
</dbReference>
<evidence type="ECO:0000313" key="6">
    <source>
        <dbReference type="Proteomes" id="UP001144396"/>
    </source>
</evidence>
<evidence type="ECO:0000256" key="3">
    <source>
        <dbReference type="ARBA" id="ARBA00022777"/>
    </source>
</evidence>
<comment type="caution">
    <text evidence="5">The sequence shown here is derived from an EMBL/GenBank/DDBJ whole genome shotgun (WGS) entry which is preliminary data.</text>
</comment>
<dbReference type="InterPro" id="IPR011611">
    <property type="entry name" value="PfkB_dom"/>
</dbReference>
<dbReference type="Pfam" id="PF00294">
    <property type="entry name" value="PfkB"/>
    <property type="match status" value="1"/>
</dbReference>
<dbReference type="Proteomes" id="UP001144396">
    <property type="component" value="Unassembled WGS sequence"/>
</dbReference>
<dbReference type="EMBL" id="BSDP01000001">
    <property type="protein sequence ID" value="GLI26155.1"/>
    <property type="molecule type" value="Genomic_DNA"/>
</dbReference>
<reference evidence="5" key="1">
    <citation type="submission" date="2022-12" db="EMBL/GenBank/DDBJ databases">
        <title>Reference genome sequencing for broad-spectrum identification of bacterial and archaeal isolates by mass spectrometry.</title>
        <authorList>
            <person name="Sekiguchi Y."/>
            <person name="Tourlousse D.M."/>
        </authorList>
    </citation>
    <scope>NUCLEOTIDE SEQUENCE</scope>
    <source>
        <strain evidence="5">14</strain>
    </source>
</reference>
<evidence type="ECO:0000313" key="5">
    <source>
        <dbReference type="EMBL" id="GLI26155.1"/>
    </source>
</evidence>
<dbReference type="GO" id="GO:0016301">
    <property type="term" value="F:kinase activity"/>
    <property type="evidence" value="ECO:0007669"/>
    <property type="project" value="UniProtKB-KW"/>
</dbReference>
<accession>A0A9W6CTL2</accession>
<evidence type="ECO:0000256" key="1">
    <source>
        <dbReference type="ARBA" id="ARBA00010688"/>
    </source>
</evidence>